<dbReference type="AlphaFoldDB" id="A0A0X8H1L1"/>
<keyword evidence="2 9" id="KW-0963">Cytoplasm</keyword>
<feature type="domain" description="Beta-ketoacyl-[acyl-carrier-protein] synthase III C-terminal" evidence="10">
    <location>
        <begin position="231"/>
        <end position="320"/>
    </location>
</feature>
<feature type="active site" evidence="9">
    <location>
        <position position="109"/>
    </location>
</feature>
<keyword evidence="6 9" id="KW-0443">Lipid metabolism</keyword>
<dbReference type="GO" id="GO:0005737">
    <property type="term" value="C:cytoplasm"/>
    <property type="evidence" value="ECO:0007669"/>
    <property type="project" value="UniProtKB-SubCell"/>
</dbReference>
<evidence type="ECO:0000256" key="2">
    <source>
        <dbReference type="ARBA" id="ARBA00022490"/>
    </source>
</evidence>
<evidence type="ECO:0000256" key="1">
    <source>
        <dbReference type="ARBA" id="ARBA00008642"/>
    </source>
</evidence>
<comment type="subunit">
    <text evidence="9">Homodimer.</text>
</comment>
<evidence type="ECO:0000256" key="4">
    <source>
        <dbReference type="ARBA" id="ARBA00022679"/>
    </source>
</evidence>
<evidence type="ECO:0000313" key="12">
    <source>
        <dbReference type="EMBL" id="AMC94391.1"/>
    </source>
</evidence>
<dbReference type="KEGG" id="erl:AOC36_10525"/>
<sequence>MNTKIISTGSYVPQTVVSNKDYEKIMDTSDAWIVRRTGIKERRFESMSTVHMATKAAQEALKSLDVNTLDCIIVGTYTPDSFIPTVANQVRENLNVTRPIPSFDINAACSGFIYALQTANAYIRSKIYKRILVIGCDFNSRILNYEDRTSAILFGDGAGAVVVEAGETGIVDCIIGGESDTYETITLPNRTDRRAPFINRTIQEDAYFSMKGAEVFKYAVRVMNSSIQELLDRNNQSIDTIDAIIVHQANKRILESGARALNYDPSKLLSNVERYGNTSSGSVPILLDEANKQGLLKEGMRIILVAFGGGLTYGSVLIDW</sequence>
<dbReference type="UniPathway" id="UPA00094"/>
<comment type="subcellular location">
    <subcellularLocation>
        <location evidence="9">Cytoplasm</location>
    </subcellularLocation>
</comment>
<comment type="catalytic activity">
    <reaction evidence="9">
        <text>malonyl-[ACP] + acetyl-CoA + H(+) = 3-oxobutanoyl-[ACP] + CO2 + CoA</text>
        <dbReference type="Rhea" id="RHEA:12080"/>
        <dbReference type="Rhea" id="RHEA-COMP:9623"/>
        <dbReference type="Rhea" id="RHEA-COMP:9625"/>
        <dbReference type="ChEBI" id="CHEBI:15378"/>
        <dbReference type="ChEBI" id="CHEBI:16526"/>
        <dbReference type="ChEBI" id="CHEBI:57287"/>
        <dbReference type="ChEBI" id="CHEBI:57288"/>
        <dbReference type="ChEBI" id="CHEBI:78449"/>
        <dbReference type="ChEBI" id="CHEBI:78450"/>
        <dbReference type="EC" id="2.3.1.180"/>
    </reaction>
</comment>
<dbReference type="NCBIfam" id="NF006829">
    <property type="entry name" value="PRK09352.1"/>
    <property type="match status" value="1"/>
</dbReference>
<comment type="pathway">
    <text evidence="9">Lipid metabolism; fatty acid biosynthesis.</text>
</comment>
<dbReference type="PANTHER" id="PTHR34069:SF2">
    <property type="entry name" value="BETA-KETOACYL-[ACYL-CARRIER-PROTEIN] SYNTHASE III"/>
    <property type="match status" value="1"/>
</dbReference>
<evidence type="ECO:0000256" key="7">
    <source>
        <dbReference type="ARBA" id="ARBA00023160"/>
    </source>
</evidence>
<dbReference type="SUPFAM" id="SSF53901">
    <property type="entry name" value="Thiolase-like"/>
    <property type="match status" value="1"/>
</dbReference>
<evidence type="ECO:0000259" key="10">
    <source>
        <dbReference type="Pfam" id="PF08541"/>
    </source>
</evidence>
<keyword evidence="5 9" id="KW-0276">Fatty acid metabolism</keyword>
<keyword evidence="9" id="KW-0511">Multifunctional enzyme</keyword>
<feature type="region of interest" description="ACP-binding" evidence="9">
    <location>
        <begin position="248"/>
        <end position="252"/>
    </location>
</feature>
<evidence type="ECO:0000256" key="9">
    <source>
        <dbReference type="HAMAP-Rule" id="MF_01815"/>
    </source>
</evidence>
<feature type="domain" description="Beta-ketoacyl-[acyl-carrier-protein] synthase III N-terminal" evidence="11">
    <location>
        <begin position="103"/>
        <end position="171"/>
    </location>
</feature>
<dbReference type="Gene3D" id="3.40.47.10">
    <property type="match status" value="1"/>
</dbReference>
<comment type="similarity">
    <text evidence="1 9">Belongs to the thiolase-like superfamily. FabH family.</text>
</comment>
<dbReference type="InterPro" id="IPR016039">
    <property type="entry name" value="Thiolase-like"/>
</dbReference>
<dbReference type="CDD" id="cd00830">
    <property type="entry name" value="KAS_III"/>
    <property type="match status" value="1"/>
</dbReference>
<dbReference type="RefSeq" id="WP_067634076.1">
    <property type="nucleotide sequence ID" value="NZ_CP013213.1"/>
</dbReference>
<keyword evidence="4 9" id="KW-0808">Transferase</keyword>
<dbReference type="GO" id="GO:0044550">
    <property type="term" value="P:secondary metabolite biosynthetic process"/>
    <property type="evidence" value="ECO:0007669"/>
    <property type="project" value="TreeGrafter"/>
</dbReference>
<evidence type="ECO:0000256" key="3">
    <source>
        <dbReference type="ARBA" id="ARBA00022516"/>
    </source>
</evidence>
<dbReference type="GO" id="GO:0006633">
    <property type="term" value="P:fatty acid biosynthetic process"/>
    <property type="evidence" value="ECO:0007669"/>
    <property type="project" value="UniProtKB-UniRule"/>
</dbReference>
<evidence type="ECO:0000259" key="11">
    <source>
        <dbReference type="Pfam" id="PF08545"/>
    </source>
</evidence>
<gene>
    <name evidence="9" type="primary">fabH</name>
    <name evidence="12" type="ORF">AOC36_10525</name>
</gene>
<organism evidence="12 13">
    <name type="scientific">Erysipelothrix larvae</name>
    <dbReference type="NCBI Taxonomy" id="1514105"/>
    <lineage>
        <taxon>Bacteria</taxon>
        <taxon>Bacillati</taxon>
        <taxon>Bacillota</taxon>
        <taxon>Erysipelotrichia</taxon>
        <taxon>Erysipelotrichales</taxon>
        <taxon>Erysipelotrichaceae</taxon>
        <taxon>Erysipelothrix</taxon>
    </lineage>
</organism>
<evidence type="ECO:0000313" key="13">
    <source>
        <dbReference type="Proteomes" id="UP000063781"/>
    </source>
</evidence>
<evidence type="ECO:0000256" key="8">
    <source>
        <dbReference type="ARBA" id="ARBA00023315"/>
    </source>
</evidence>
<dbReference type="EMBL" id="CP013213">
    <property type="protein sequence ID" value="AMC94391.1"/>
    <property type="molecule type" value="Genomic_DNA"/>
</dbReference>
<dbReference type="Pfam" id="PF08545">
    <property type="entry name" value="ACP_syn_III"/>
    <property type="match status" value="1"/>
</dbReference>
<protein>
    <recommendedName>
        <fullName evidence="9">Beta-ketoacyl-[acyl-carrier-protein] synthase III</fullName>
        <shortName evidence="9">Beta-ketoacyl-ACP synthase III</shortName>
        <shortName evidence="9">KAS III</shortName>
        <ecNumber evidence="9">2.3.1.180</ecNumber>
    </recommendedName>
    <alternativeName>
        <fullName evidence="9">3-oxoacyl-[acyl-carrier-protein] synthase 3</fullName>
    </alternativeName>
    <alternativeName>
        <fullName evidence="9">3-oxoacyl-[acyl-carrier-protein] synthase III</fullName>
    </alternativeName>
</protein>
<dbReference type="PANTHER" id="PTHR34069">
    <property type="entry name" value="3-OXOACYL-[ACYL-CARRIER-PROTEIN] SYNTHASE 3"/>
    <property type="match status" value="1"/>
</dbReference>
<keyword evidence="3 9" id="KW-0444">Lipid biosynthesis</keyword>
<accession>A0A0X8H1L1</accession>
<dbReference type="HAMAP" id="MF_01815">
    <property type="entry name" value="FabH"/>
    <property type="match status" value="1"/>
</dbReference>
<evidence type="ECO:0000256" key="5">
    <source>
        <dbReference type="ARBA" id="ARBA00022832"/>
    </source>
</evidence>
<dbReference type="Proteomes" id="UP000063781">
    <property type="component" value="Chromosome"/>
</dbReference>
<dbReference type="OrthoDB" id="9815506at2"/>
<dbReference type="InterPro" id="IPR013751">
    <property type="entry name" value="ACP_syn_III_N"/>
</dbReference>
<name>A0A0X8H1L1_9FIRM</name>
<keyword evidence="7 9" id="KW-0275">Fatty acid biosynthesis</keyword>
<proteinExistence type="inferred from homology"/>
<evidence type="ECO:0000256" key="6">
    <source>
        <dbReference type="ARBA" id="ARBA00023098"/>
    </source>
</evidence>
<feature type="active site" evidence="9">
    <location>
        <position position="247"/>
    </location>
</feature>
<comment type="function">
    <text evidence="9">Catalyzes the condensation reaction of fatty acid synthesis by the addition to an acyl acceptor of two carbons from malonyl-ACP. Catalyzes the first condensation reaction which initiates fatty acid synthesis and may therefore play a role in governing the total rate of fatty acid production. Possesses both acetoacetyl-ACP synthase and acetyl transacylase activities. Its substrate specificity determines the biosynthesis of branched-chain and/or straight-chain of fatty acids.</text>
</comment>
<dbReference type="NCBIfam" id="TIGR00747">
    <property type="entry name" value="fabH"/>
    <property type="match status" value="1"/>
</dbReference>
<dbReference type="EC" id="2.3.1.180" evidence="9"/>
<dbReference type="InterPro" id="IPR013747">
    <property type="entry name" value="ACP_syn_III_C"/>
</dbReference>
<reference evidence="12 13" key="1">
    <citation type="submission" date="2015-10" db="EMBL/GenBank/DDBJ databases">
        <title>Erysipelothrix larvae sp. LV19 isolated from the larval gut of the rhinoceros beetle, Trypoxylus dichotomus.</title>
        <authorList>
            <person name="Lim S."/>
            <person name="Kim B.-C."/>
        </authorList>
    </citation>
    <scope>NUCLEOTIDE SEQUENCE [LARGE SCALE GENOMIC DNA]</scope>
    <source>
        <strain evidence="12 13">LV19</strain>
    </source>
</reference>
<keyword evidence="8 9" id="KW-0012">Acyltransferase</keyword>
<comment type="domain">
    <text evidence="9">The last Arg residue of the ACP-binding site is essential for the weak association between ACP/AcpP and FabH.</text>
</comment>
<dbReference type="STRING" id="1514105.AOC36_10525"/>
<dbReference type="InterPro" id="IPR004655">
    <property type="entry name" value="FabH"/>
</dbReference>
<dbReference type="Pfam" id="PF08541">
    <property type="entry name" value="ACP_syn_III_C"/>
    <property type="match status" value="1"/>
</dbReference>
<keyword evidence="13" id="KW-1185">Reference proteome</keyword>
<dbReference type="GO" id="GO:0033818">
    <property type="term" value="F:beta-ketoacyl-acyl-carrier-protein synthase III activity"/>
    <property type="evidence" value="ECO:0007669"/>
    <property type="project" value="UniProtKB-UniRule"/>
</dbReference>
<dbReference type="GO" id="GO:0004315">
    <property type="term" value="F:3-oxoacyl-[acyl-carrier-protein] synthase activity"/>
    <property type="evidence" value="ECO:0007669"/>
    <property type="project" value="InterPro"/>
</dbReference>
<feature type="active site" evidence="9">
    <location>
        <position position="277"/>
    </location>
</feature>